<evidence type="ECO:0000313" key="3">
    <source>
        <dbReference type="Proteomes" id="UP001209878"/>
    </source>
</evidence>
<dbReference type="AlphaFoldDB" id="A0AAD9NXA6"/>
<evidence type="ECO:0000313" key="2">
    <source>
        <dbReference type="EMBL" id="KAK2184149.1"/>
    </source>
</evidence>
<name>A0AAD9NXA6_RIDPI</name>
<proteinExistence type="predicted"/>
<dbReference type="Proteomes" id="UP001209878">
    <property type="component" value="Unassembled WGS sequence"/>
</dbReference>
<comment type="caution">
    <text evidence="2">The sequence shown here is derived from an EMBL/GenBank/DDBJ whole genome shotgun (WGS) entry which is preliminary data.</text>
</comment>
<organism evidence="2 3">
    <name type="scientific">Ridgeia piscesae</name>
    <name type="common">Tubeworm</name>
    <dbReference type="NCBI Taxonomy" id="27915"/>
    <lineage>
        <taxon>Eukaryota</taxon>
        <taxon>Metazoa</taxon>
        <taxon>Spiralia</taxon>
        <taxon>Lophotrochozoa</taxon>
        <taxon>Annelida</taxon>
        <taxon>Polychaeta</taxon>
        <taxon>Sedentaria</taxon>
        <taxon>Canalipalpata</taxon>
        <taxon>Sabellida</taxon>
        <taxon>Siboglinidae</taxon>
        <taxon>Ridgeia</taxon>
    </lineage>
</organism>
<protein>
    <submittedName>
        <fullName evidence="2">Uncharacterized protein</fullName>
    </submittedName>
</protein>
<dbReference type="EMBL" id="JAODUO010000280">
    <property type="protein sequence ID" value="KAK2184149.1"/>
    <property type="molecule type" value="Genomic_DNA"/>
</dbReference>
<feature type="region of interest" description="Disordered" evidence="1">
    <location>
        <begin position="70"/>
        <end position="105"/>
    </location>
</feature>
<reference evidence="2" key="1">
    <citation type="journal article" date="2023" name="Mol. Biol. Evol.">
        <title>Third-Generation Sequencing Reveals the Adaptive Role of the Epigenome in Three Deep-Sea Polychaetes.</title>
        <authorList>
            <person name="Perez M."/>
            <person name="Aroh O."/>
            <person name="Sun Y."/>
            <person name="Lan Y."/>
            <person name="Juniper S.K."/>
            <person name="Young C.R."/>
            <person name="Angers B."/>
            <person name="Qian P.Y."/>
        </authorList>
    </citation>
    <scope>NUCLEOTIDE SEQUENCE</scope>
    <source>
        <strain evidence="2">R07B-5</strain>
    </source>
</reference>
<keyword evidence="3" id="KW-1185">Reference proteome</keyword>
<gene>
    <name evidence="2" type="ORF">NP493_279g03009</name>
</gene>
<sequence>MEESPRTIDLSASCSFSLRDRTSWKLAIKGERSHVFSDDQEPVDISGGVTSLEEDYHQAVAANLVQELLHQNKRRHEEERAAPGGKTGTGRTGSGRQRRNSTARDKVGDWVGCLWWVTGWGVCDG</sequence>
<evidence type="ECO:0000256" key="1">
    <source>
        <dbReference type="SAM" id="MobiDB-lite"/>
    </source>
</evidence>
<accession>A0AAD9NXA6</accession>